<evidence type="ECO:0000256" key="3">
    <source>
        <dbReference type="ARBA" id="ARBA00022617"/>
    </source>
</evidence>
<feature type="binding site" description="axial binding residue" evidence="9">
    <location>
        <position position="158"/>
    </location>
    <ligand>
        <name>heme c</name>
        <dbReference type="ChEBI" id="CHEBI:61717"/>
        <label>2</label>
    </ligand>
    <ligandPart>
        <name>Fe</name>
        <dbReference type="ChEBI" id="CHEBI:18248"/>
    </ligandPart>
</feature>
<feature type="binding site" description="axial binding residue" evidence="9">
    <location>
        <position position="65"/>
    </location>
    <ligand>
        <name>heme c</name>
        <dbReference type="ChEBI" id="CHEBI:61717"/>
        <label>1</label>
    </ligand>
    <ligandPart>
        <name>Fe</name>
        <dbReference type="ChEBI" id="CHEBI:18248"/>
    </ligandPart>
</feature>
<protein>
    <submittedName>
        <fullName evidence="11">Cytochrome c4</fullName>
    </submittedName>
</protein>
<feature type="binding site" description="covalent" evidence="8">
    <location>
        <position position="114"/>
    </location>
    <ligand>
        <name>heme c</name>
        <dbReference type="ChEBI" id="CHEBI:61717"/>
        <label>2</label>
    </ligand>
</feature>
<evidence type="ECO:0000313" key="12">
    <source>
        <dbReference type="Proteomes" id="UP001055111"/>
    </source>
</evidence>
<comment type="subcellular location">
    <subcellularLocation>
        <location evidence="1">Periplasm</location>
    </subcellularLocation>
</comment>
<keyword evidence="2" id="KW-0813">Transport</keyword>
<evidence type="ECO:0000256" key="6">
    <source>
        <dbReference type="ARBA" id="ARBA00022982"/>
    </source>
</evidence>
<feature type="binding site" description="covalent" evidence="8">
    <location>
        <position position="22"/>
    </location>
    <ligand>
        <name>heme c</name>
        <dbReference type="ChEBI" id="CHEBI:61717"/>
        <label>1</label>
    </ligand>
</feature>
<dbReference type="PANTHER" id="PTHR33751:SF9">
    <property type="entry name" value="CYTOCHROME C4"/>
    <property type="match status" value="1"/>
</dbReference>
<dbReference type="GO" id="GO:0005506">
    <property type="term" value="F:iron ion binding"/>
    <property type="evidence" value="ECO:0007669"/>
    <property type="project" value="InterPro"/>
</dbReference>
<evidence type="ECO:0000256" key="7">
    <source>
        <dbReference type="ARBA" id="ARBA00023004"/>
    </source>
</evidence>
<keyword evidence="7 9" id="KW-0408">Iron</keyword>
<dbReference type="AlphaFoldDB" id="A0AA37MUF7"/>
<dbReference type="PROSITE" id="PS51007">
    <property type="entry name" value="CYTC"/>
    <property type="match status" value="2"/>
</dbReference>
<dbReference type="EMBL" id="BPUS01000019">
    <property type="protein sequence ID" value="GJH29024.1"/>
    <property type="molecule type" value="Genomic_DNA"/>
</dbReference>
<dbReference type="Proteomes" id="UP001055111">
    <property type="component" value="Unassembled WGS sequence"/>
</dbReference>
<feature type="domain" description="Cytochrome c" evidence="10">
    <location>
        <begin position="100"/>
        <end position="181"/>
    </location>
</feature>
<sequence>MNEIDRLQVANGGSWPQPQETCYFCHGAHGQSANAWYPSLAGQPQAYLIAQLRAFADGQRPNAYMGPISRDLTDEQIKSLGAYFARQTPARSEPARTQAGLEKRGMELVAEKSCQACHGAAFMGENQIPRLAGQGETYLVRQLAAFKTGERHDPSGAMNGLAATLSGEDVKAVASYLASLTPVGSNAGAGAE</sequence>
<evidence type="ECO:0000256" key="9">
    <source>
        <dbReference type="PIRSR" id="PIRSR000005-2"/>
    </source>
</evidence>
<feature type="binding site" description="covalent" evidence="8">
    <location>
        <position position="117"/>
    </location>
    <ligand>
        <name>heme c</name>
        <dbReference type="ChEBI" id="CHEBI:61717"/>
        <label>2</label>
    </ligand>
</feature>
<name>A0AA37MUF7_9BURK</name>
<accession>A0AA37MUF7</accession>
<comment type="caution">
    <text evidence="11">The sequence shown here is derived from an EMBL/GenBank/DDBJ whole genome shotgun (WGS) entry which is preliminary data.</text>
</comment>
<dbReference type="InterPro" id="IPR024167">
    <property type="entry name" value="Cytochrome_c4-like"/>
</dbReference>
<proteinExistence type="predicted"/>
<dbReference type="GO" id="GO:0020037">
    <property type="term" value="F:heme binding"/>
    <property type="evidence" value="ECO:0007669"/>
    <property type="project" value="InterPro"/>
</dbReference>
<reference evidence="11" key="1">
    <citation type="submission" date="2022-09" db="EMBL/GenBank/DDBJ databases">
        <title>Isolation and characterization of 3-chlorobenzoate degrading bacteria from soils in Shizuoka.</title>
        <authorList>
            <person name="Ifat A."/>
            <person name="Ogawa N."/>
            <person name="Kimbara K."/>
            <person name="Moriuchi R."/>
            <person name="Dohra H."/>
            <person name="Shintani M."/>
        </authorList>
    </citation>
    <scope>NUCLEOTIDE SEQUENCE</scope>
    <source>
        <strain evidence="11">19CS4-2</strain>
    </source>
</reference>
<keyword evidence="4 9" id="KW-0479">Metal-binding</keyword>
<dbReference type="Pfam" id="PF13442">
    <property type="entry name" value="Cytochrome_CBB3"/>
    <property type="match status" value="1"/>
</dbReference>
<dbReference type="PANTHER" id="PTHR33751">
    <property type="entry name" value="CBB3-TYPE CYTOCHROME C OXIDASE SUBUNIT FIXP"/>
    <property type="match status" value="1"/>
</dbReference>
<feature type="domain" description="Cytochrome c" evidence="10">
    <location>
        <begin position="7"/>
        <end position="88"/>
    </location>
</feature>
<dbReference type="Pfam" id="PF00034">
    <property type="entry name" value="Cytochrom_C"/>
    <property type="match status" value="1"/>
</dbReference>
<dbReference type="InterPro" id="IPR036909">
    <property type="entry name" value="Cyt_c-like_dom_sf"/>
</dbReference>
<dbReference type="SUPFAM" id="SSF46626">
    <property type="entry name" value="Cytochrome c"/>
    <property type="match status" value="2"/>
</dbReference>
<evidence type="ECO:0000256" key="8">
    <source>
        <dbReference type="PIRSR" id="PIRSR000005-1"/>
    </source>
</evidence>
<evidence type="ECO:0000256" key="4">
    <source>
        <dbReference type="ARBA" id="ARBA00022723"/>
    </source>
</evidence>
<dbReference type="GO" id="GO:0009055">
    <property type="term" value="F:electron transfer activity"/>
    <property type="evidence" value="ECO:0007669"/>
    <property type="project" value="InterPro"/>
</dbReference>
<evidence type="ECO:0000259" key="10">
    <source>
        <dbReference type="PROSITE" id="PS51007"/>
    </source>
</evidence>
<organism evidence="11 12">
    <name type="scientific">Caballeronia novacaledonica</name>
    <dbReference type="NCBI Taxonomy" id="1544861"/>
    <lineage>
        <taxon>Bacteria</taxon>
        <taxon>Pseudomonadati</taxon>
        <taxon>Pseudomonadota</taxon>
        <taxon>Betaproteobacteria</taxon>
        <taxon>Burkholderiales</taxon>
        <taxon>Burkholderiaceae</taxon>
        <taxon>Caballeronia</taxon>
    </lineage>
</organism>
<dbReference type="Gene3D" id="1.10.760.10">
    <property type="entry name" value="Cytochrome c-like domain"/>
    <property type="match status" value="2"/>
</dbReference>
<comment type="PTM">
    <text evidence="8">Binds 2 heme c groups covalently per subunit.</text>
</comment>
<dbReference type="GO" id="GO:0042597">
    <property type="term" value="C:periplasmic space"/>
    <property type="evidence" value="ECO:0007669"/>
    <property type="project" value="UniProtKB-SubCell"/>
</dbReference>
<dbReference type="InterPro" id="IPR050597">
    <property type="entry name" value="Cytochrome_c_Oxidase_Subunit"/>
</dbReference>
<keyword evidence="6" id="KW-0249">Electron transport</keyword>
<evidence type="ECO:0000256" key="5">
    <source>
        <dbReference type="ARBA" id="ARBA00022764"/>
    </source>
</evidence>
<gene>
    <name evidence="11" type="ORF">CBA19CS42_30930</name>
</gene>
<feature type="binding site" description="axial binding residue" evidence="9">
    <location>
        <position position="118"/>
    </location>
    <ligand>
        <name>heme c</name>
        <dbReference type="ChEBI" id="CHEBI:61717"/>
        <label>2</label>
    </ligand>
    <ligandPart>
        <name>Fe</name>
        <dbReference type="ChEBI" id="CHEBI:18248"/>
    </ligandPart>
</feature>
<keyword evidence="5" id="KW-0574">Periplasm</keyword>
<feature type="binding site" description="axial binding residue" evidence="9">
    <location>
        <position position="26"/>
    </location>
    <ligand>
        <name>heme c</name>
        <dbReference type="ChEBI" id="CHEBI:61717"/>
        <label>1</label>
    </ligand>
    <ligandPart>
        <name>Fe</name>
        <dbReference type="ChEBI" id="CHEBI:18248"/>
    </ligandPart>
</feature>
<evidence type="ECO:0000256" key="1">
    <source>
        <dbReference type="ARBA" id="ARBA00004418"/>
    </source>
</evidence>
<evidence type="ECO:0000256" key="2">
    <source>
        <dbReference type="ARBA" id="ARBA00022448"/>
    </source>
</evidence>
<dbReference type="PIRSF" id="PIRSF000005">
    <property type="entry name" value="Cytochrome_c4"/>
    <property type="match status" value="1"/>
</dbReference>
<keyword evidence="3 8" id="KW-0349">Heme</keyword>
<dbReference type="InterPro" id="IPR009056">
    <property type="entry name" value="Cyt_c-like_dom"/>
</dbReference>
<evidence type="ECO:0000313" key="11">
    <source>
        <dbReference type="EMBL" id="GJH29024.1"/>
    </source>
</evidence>
<feature type="binding site" description="covalent" evidence="8">
    <location>
        <position position="25"/>
    </location>
    <ligand>
        <name>heme c</name>
        <dbReference type="ChEBI" id="CHEBI:61717"/>
        <label>1</label>
    </ligand>
</feature>